<accession>A0AA86RZH2</accession>
<keyword evidence="2" id="KW-1185">Reference proteome</keyword>
<reference evidence="1" key="1">
    <citation type="submission" date="2023-10" db="EMBL/GenBank/DDBJ databases">
        <authorList>
            <person name="Domelevo Entfellner J.-B."/>
        </authorList>
    </citation>
    <scope>NUCLEOTIDE SEQUENCE</scope>
</reference>
<organism evidence="1 2">
    <name type="scientific">Sphenostylis stenocarpa</name>
    <dbReference type="NCBI Taxonomy" id="92480"/>
    <lineage>
        <taxon>Eukaryota</taxon>
        <taxon>Viridiplantae</taxon>
        <taxon>Streptophyta</taxon>
        <taxon>Embryophyta</taxon>
        <taxon>Tracheophyta</taxon>
        <taxon>Spermatophyta</taxon>
        <taxon>Magnoliopsida</taxon>
        <taxon>eudicotyledons</taxon>
        <taxon>Gunneridae</taxon>
        <taxon>Pentapetalae</taxon>
        <taxon>rosids</taxon>
        <taxon>fabids</taxon>
        <taxon>Fabales</taxon>
        <taxon>Fabaceae</taxon>
        <taxon>Papilionoideae</taxon>
        <taxon>50 kb inversion clade</taxon>
        <taxon>NPAAA clade</taxon>
        <taxon>indigoferoid/millettioid clade</taxon>
        <taxon>Phaseoleae</taxon>
        <taxon>Sphenostylis</taxon>
    </lineage>
</organism>
<dbReference type="AlphaFoldDB" id="A0AA86RZH2"/>
<dbReference type="Gramene" id="rna-AYBTSS11_LOCUS6248">
    <property type="protein sequence ID" value="CAJ1933257.1"/>
    <property type="gene ID" value="gene-AYBTSS11_LOCUS6248"/>
</dbReference>
<evidence type="ECO:0000313" key="1">
    <source>
        <dbReference type="EMBL" id="CAJ1933257.1"/>
    </source>
</evidence>
<dbReference type="EMBL" id="OY731399">
    <property type="protein sequence ID" value="CAJ1933257.1"/>
    <property type="molecule type" value="Genomic_DNA"/>
</dbReference>
<evidence type="ECO:0000313" key="2">
    <source>
        <dbReference type="Proteomes" id="UP001189624"/>
    </source>
</evidence>
<dbReference type="Proteomes" id="UP001189624">
    <property type="component" value="Chromosome 2"/>
</dbReference>
<sequence>MGGGSEIPTIILSVVMFRCHMDSTCGGASRGIHGFFGEADGVGRGLGARAAVEVSLSILVSDQLDGESPCLA</sequence>
<proteinExistence type="predicted"/>
<name>A0AA86RZH2_9FABA</name>
<gene>
    <name evidence="1" type="ORF">AYBTSS11_LOCUS6248</name>
</gene>
<protein>
    <submittedName>
        <fullName evidence="1">Uncharacterized protein</fullName>
    </submittedName>
</protein>